<evidence type="ECO:0000313" key="9">
    <source>
        <dbReference type="EMBL" id="PIW66771.1"/>
    </source>
</evidence>
<dbReference type="AlphaFoldDB" id="A0A2J0LG04"/>
<evidence type="ECO:0000256" key="1">
    <source>
        <dbReference type="ARBA" id="ARBA00004651"/>
    </source>
</evidence>
<evidence type="ECO:0000259" key="8">
    <source>
        <dbReference type="Pfam" id="PF04039"/>
    </source>
</evidence>
<reference evidence="9 10" key="1">
    <citation type="submission" date="2017-09" db="EMBL/GenBank/DDBJ databases">
        <title>Depth-based differentiation of microbial function through sediment-hosted aquifers and enrichment of novel symbionts in the deep terrestrial subsurface.</title>
        <authorList>
            <person name="Probst A.J."/>
            <person name="Ladd B."/>
            <person name="Jarett J.K."/>
            <person name="Geller-Mcgrath D.E."/>
            <person name="Sieber C.M."/>
            <person name="Emerson J.B."/>
            <person name="Anantharaman K."/>
            <person name="Thomas B.C."/>
            <person name="Malmstrom R."/>
            <person name="Stieglmeier M."/>
            <person name="Klingl A."/>
            <person name="Woyke T."/>
            <person name="Ryan C.M."/>
            <person name="Banfield J.F."/>
        </authorList>
    </citation>
    <scope>NUCLEOTIDE SEQUENCE [LARGE SCALE GENOMIC DNA]</scope>
    <source>
        <strain evidence="9">CG12_big_fil_rev_8_21_14_0_65_43_15</strain>
    </source>
</reference>
<evidence type="ECO:0000256" key="4">
    <source>
        <dbReference type="ARBA" id="ARBA00022692"/>
    </source>
</evidence>
<accession>A0A2J0LG04</accession>
<evidence type="ECO:0000256" key="6">
    <source>
        <dbReference type="ARBA" id="ARBA00023136"/>
    </source>
</evidence>
<dbReference type="InterPro" id="IPR007182">
    <property type="entry name" value="MnhB"/>
</dbReference>
<keyword evidence="4 7" id="KW-0812">Transmembrane</keyword>
<comment type="caution">
    <text evidence="9">The sequence shown here is derived from an EMBL/GenBank/DDBJ whole genome shotgun (WGS) entry which is preliminary data.</text>
</comment>
<comment type="similarity">
    <text evidence="2">Belongs to the CPA3 antiporters (TC 2.A.63) subunit B family.</text>
</comment>
<name>A0A2J0LG04_9BACT</name>
<feature type="transmembrane region" description="Helical" evidence="7">
    <location>
        <begin position="12"/>
        <end position="33"/>
    </location>
</feature>
<dbReference type="NCBIfam" id="NF006248">
    <property type="entry name" value="PRK08386.1"/>
    <property type="match status" value="1"/>
</dbReference>
<feature type="transmembrane region" description="Helical" evidence="7">
    <location>
        <begin position="122"/>
        <end position="142"/>
    </location>
</feature>
<keyword evidence="5 7" id="KW-1133">Transmembrane helix</keyword>
<dbReference type="GO" id="GO:0005886">
    <property type="term" value="C:plasma membrane"/>
    <property type="evidence" value="ECO:0007669"/>
    <property type="project" value="UniProtKB-SubCell"/>
</dbReference>
<feature type="transmembrane region" description="Helical" evidence="7">
    <location>
        <begin position="39"/>
        <end position="60"/>
    </location>
</feature>
<organism evidence="9 10">
    <name type="scientific">Candidatus Taenaricola geysiri</name>
    <dbReference type="NCBI Taxonomy" id="1974752"/>
    <lineage>
        <taxon>Bacteria</taxon>
        <taxon>Pseudomonadati</taxon>
        <taxon>Candidatus Omnitrophota</taxon>
        <taxon>Candidatus Taenaricola</taxon>
    </lineage>
</organism>
<feature type="domain" description="Na+/H+ antiporter MnhB subunit-related protein" evidence="8">
    <location>
        <begin position="12"/>
        <end position="132"/>
    </location>
</feature>
<dbReference type="EMBL" id="PFGP01000030">
    <property type="protein sequence ID" value="PIW66771.1"/>
    <property type="molecule type" value="Genomic_DNA"/>
</dbReference>
<dbReference type="Proteomes" id="UP000231267">
    <property type="component" value="Unassembled WGS sequence"/>
</dbReference>
<keyword evidence="3" id="KW-1003">Cell membrane</keyword>
<proteinExistence type="inferred from homology"/>
<evidence type="ECO:0000256" key="7">
    <source>
        <dbReference type="SAM" id="Phobius"/>
    </source>
</evidence>
<evidence type="ECO:0000256" key="5">
    <source>
        <dbReference type="ARBA" id="ARBA00022989"/>
    </source>
</evidence>
<gene>
    <name evidence="9" type="ORF">COW11_01600</name>
</gene>
<dbReference type="PANTHER" id="PTHR33932">
    <property type="entry name" value="NA(+)/H(+) ANTIPORTER SUBUNIT B"/>
    <property type="match status" value="1"/>
</dbReference>
<comment type="subcellular location">
    <subcellularLocation>
        <location evidence="1">Cell membrane</location>
        <topology evidence="1">Multi-pass membrane protein</topology>
    </subcellularLocation>
</comment>
<protein>
    <recommendedName>
        <fullName evidence="8">Na+/H+ antiporter MnhB subunit-related protein domain-containing protein</fullName>
    </recommendedName>
</protein>
<dbReference type="PANTHER" id="PTHR33932:SF4">
    <property type="entry name" value="NA(+)_H(+) ANTIPORTER SUBUNIT B"/>
    <property type="match status" value="1"/>
</dbReference>
<feature type="transmembrane region" description="Helical" evidence="7">
    <location>
        <begin position="80"/>
        <end position="102"/>
    </location>
</feature>
<evidence type="ECO:0000256" key="3">
    <source>
        <dbReference type="ARBA" id="ARBA00022475"/>
    </source>
</evidence>
<sequence length="149" mass="15688">MRHNPDAGMSIIVKTVTRLTVGLILLFGIYIVLHGHISPGGGFAGGVIIALSFVHLMLAFGKDVASRKLSKNIASNLEAVGALMFLLIAVAGFFGGSFFVNILEKGTPFKLFSAGTMLLNNVAISLKVGVGLFAIFLALVILEGSKKKK</sequence>
<evidence type="ECO:0000256" key="2">
    <source>
        <dbReference type="ARBA" id="ARBA00009425"/>
    </source>
</evidence>
<keyword evidence="6 7" id="KW-0472">Membrane</keyword>
<evidence type="ECO:0000313" key="10">
    <source>
        <dbReference type="Proteomes" id="UP000231267"/>
    </source>
</evidence>
<dbReference type="InterPro" id="IPR050622">
    <property type="entry name" value="CPA3_antiporter_subunitB"/>
</dbReference>
<dbReference type="Pfam" id="PF04039">
    <property type="entry name" value="MnhB"/>
    <property type="match status" value="1"/>
</dbReference>